<dbReference type="AlphaFoldDB" id="A0AAD4BG88"/>
<evidence type="ECO:0000313" key="3">
    <source>
        <dbReference type="Proteomes" id="UP001194468"/>
    </source>
</evidence>
<dbReference type="EMBL" id="WHUW01000087">
    <property type="protein sequence ID" value="KAF8426476.1"/>
    <property type="molecule type" value="Genomic_DNA"/>
</dbReference>
<feature type="compositionally biased region" description="Basic and acidic residues" evidence="1">
    <location>
        <begin position="87"/>
        <end position="96"/>
    </location>
</feature>
<comment type="caution">
    <text evidence="2">The sequence shown here is derived from an EMBL/GenBank/DDBJ whole genome shotgun (WGS) entry which is preliminary data.</text>
</comment>
<reference evidence="2" key="2">
    <citation type="journal article" date="2020" name="Nat. Commun.">
        <title>Large-scale genome sequencing of mycorrhizal fungi provides insights into the early evolution of symbiotic traits.</title>
        <authorList>
            <person name="Miyauchi S."/>
            <person name="Kiss E."/>
            <person name="Kuo A."/>
            <person name="Drula E."/>
            <person name="Kohler A."/>
            <person name="Sanchez-Garcia M."/>
            <person name="Morin E."/>
            <person name="Andreopoulos B."/>
            <person name="Barry K.W."/>
            <person name="Bonito G."/>
            <person name="Buee M."/>
            <person name="Carver A."/>
            <person name="Chen C."/>
            <person name="Cichocki N."/>
            <person name="Clum A."/>
            <person name="Culley D."/>
            <person name="Crous P.W."/>
            <person name="Fauchery L."/>
            <person name="Girlanda M."/>
            <person name="Hayes R.D."/>
            <person name="Keri Z."/>
            <person name="LaButti K."/>
            <person name="Lipzen A."/>
            <person name="Lombard V."/>
            <person name="Magnuson J."/>
            <person name="Maillard F."/>
            <person name="Murat C."/>
            <person name="Nolan M."/>
            <person name="Ohm R.A."/>
            <person name="Pangilinan J."/>
            <person name="Pereira M.F."/>
            <person name="Perotto S."/>
            <person name="Peter M."/>
            <person name="Pfister S."/>
            <person name="Riley R."/>
            <person name="Sitrit Y."/>
            <person name="Stielow J.B."/>
            <person name="Szollosi G."/>
            <person name="Zifcakova L."/>
            <person name="Stursova M."/>
            <person name="Spatafora J.W."/>
            <person name="Tedersoo L."/>
            <person name="Vaario L.M."/>
            <person name="Yamada A."/>
            <person name="Yan M."/>
            <person name="Wang P."/>
            <person name="Xu J."/>
            <person name="Bruns T."/>
            <person name="Baldrian P."/>
            <person name="Vilgalys R."/>
            <person name="Dunand C."/>
            <person name="Henrissat B."/>
            <person name="Grigoriev I.V."/>
            <person name="Hibbett D."/>
            <person name="Nagy L.G."/>
            <person name="Martin F.M."/>
        </authorList>
    </citation>
    <scope>NUCLEOTIDE SEQUENCE</scope>
    <source>
        <strain evidence="2">BED1</strain>
    </source>
</reference>
<accession>A0AAD4BG88</accession>
<keyword evidence="3" id="KW-1185">Reference proteome</keyword>
<feature type="region of interest" description="Disordered" evidence="1">
    <location>
        <begin position="83"/>
        <end position="115"/>
    </location>
</feature>
<reference evidence="2" key="1">
    <citation type="submission" date="2019-10" db="EMBL/GenBank/DDBJ databases">
        <authorList>
            <consortium name="DOE Joint Genome Institute"/>
            <person name="Kuo A."/>
            <person name="Miyauchi S."/>
            <person name="Kiss E."/>
            <person name="Drula E."/>
            <person name="Kohler A."/>
            <person name="Sanchez-Garcia M."/>
            <person name="Andreopoulos B."/>
            <person name="Barry K.W."/>
            <person name="Bonito G."/>
            <person name="Buee M."/>
            <person name="Carver A."/>
            <person name="Chen C."/>
            <person name="Cichocki N."/>
            <person name="Clum A."/>
            <person name="Culley D."/>
            <person name="Crous P.W."/>
            <person name="Fauchery L."/>
            <person name="Girlanda M."/>
            <person name="Hayes R."/>
            <person name="Keri Z."/>
            <person name="LaButti K."/>
            <person name="Lipzen A."/>
            <person name="Lombard V."/>
            <person name="Magnuson J."/>
            <person name="Maillard F."/>
            <person name="Morin E."/>
            <person name="Murat C."/>
            <person name="Nolan M."/>
            <person name="Ohm R."/>
            <person name="Pangilinan J."/>
            <person name="Pereira M."/>
            <person name="Perotto S."/>
            <person name="Peter M."/>
            <person name="Riley R."/>
            <person name="Sitrit Y."/>
            <person name="Stielow B."/>
            <person name="Szollosi G."/>
            <person name="Zifcakova L."/>
            <person name="Stursova M."/>
            <person name="Spatafora J.W."/>
            <person name="Tedersoo L."/>
            <person name="Vaario L.-M."/>
            <person name="Yamada A."/>
            <person name="Yan M."/>
            <person name="Wang P."/>
            <person name="Xu J."/>
            <person name="Bruns T."/>
            <person name="Baldrian P."/>
            <person name="Vilgalys R."/>
            <person name="Henrissat B."/>
            <person name="Grigoriev I.V."/>
            <person name="Hibbett D."/>
            <person name="Nagy L.G."/>
            <person name="Martin F.M."/>
        </authorList>
    </citation>
    <scope>NUCLEOTIDE SEQUENCE</scope>
    <source>
        <strain evidence="2">BED1</strain>
    </source>
</reference>
<protein>
    <submittedName>
        <fullName evidence="2">Uncharacterized protein</fullName>
    </submittedName>
</protein>
<evidence type="ECO:0000313" key="2">
    <source>
        <dbReference type="EMBL" id="KAF8426476.1"/>
    </source>
</evidence>
<proteinExistence type="predicted"/>
<sequence>MACSYIKHNECVESEAYLKLQVILACTCLSPLILIPTCAHLEHSRERSIKQSKSKWVSYLLALRHKTIAPPLVRAGRALKMQVQKPLDGKKGKRQADEDDELPGQPPSKKTSAAEPAFAQQYIDNLFSRSDCSRESLLQQRAGRFWLENSRRELILTSVPEQHKNASALVQAPTPTASDPTVPLRVEIRRAAQSTGALSSRRDHLGDKINKCQDCGAYMCEQSEENGSGCILVGTVGEQGPFRCIVCEPRHWKKLKNPPEGEAGCFAYGFTGYGGRKRSKLAWPLVVAYLSPPSLPDKYVQEALHLDLSHRFRLCEENSSGERQAHKAMAAAVDFIQRSISSAVPANTFVLIDTHSETLTGGLQCTTGSKPAYSLATSMLKDFCGDDFLDAMKAAARTAQATRPPSQTDWYDDSAFSRGGWRGLLLATCSPAMLVAQSFEDVRNLVTSDAFDFVVGCAGASALPSQIRNALSQIIERIAVDKTAGIWDTVVRVIGQDLLLLEVNTAILVYKERGSHEVVAGKIGKHAPPMRPWGVEFNACAAPGCKRSSRDFFVRNDGFSVRMTCRFCGRNSAWIKESRWKSHVFRLDSSLPNVFWHAYPPPLPLQRPFVDVTKNDCGNRAAKKTATDKSGA</sequence>
<dbReference type="Proteomes" id="UP001194468">
    <property type="component" value="Unassembled WGS sequence"/>
</dbReference>
<evidence type="ECO:0000256" key="1">
    <source>
        <dbReference type="SAM" id="MobiDB-lite"/>
    </source>
</evidence>
<organism evidence="2 3">
    <name type="scientific">Boletus edulis BED1</name>
    <dbReference type="NCBI Taxonomy" id="1328754"/>
    <lineage>
        <taxon>Eukaryota</taxon>
        <taxon>Fungi</taxon>
        <taxon>Dikarya</taxon>
        <taxon>Basidiomycota</taxon>
        <taxon>Agaricomycotina</taxon>
        <taxon>Agaricomycetes</taxon>
        <taxon>Agaricomycetidae</taxon>
        <taxon>Boletales</taxon>
        <taxon>Boletineae</taxon>
        <taxon>Boletaceae</taxon>
        <taxon>Boletoideae</taxon>
        <taxon>Boletus</taxon>
    </lineage>
</organism>
<gene>
    <name evidence="2" type="ORF">L210DRAFT_3509128</name>
</gene>
<name>A0AAD4BG88_BOLED</name>